<dbReference type="GO" id="GO:0008270">
    <property type="term" value="F:zinc ion binding"/>
    <property type="evidence" value="ECO:0007669"/>
    <property type="project" value="UniProtKB-KW"/>
</dbReference>
<dbReference type="SUPFAM" id="SSF101898">
    <property type="entry name" value="NHL repeat"/>
    <property type="match status" value="2"/>
</dbReference>
<keyword evidence="4" id="KW-0472">Membrane</keyword>
<feature type="transmembrane region" description="Helical" evidence="4">
    <location>
        <begin position="7"/>
        <end position="27"/>
    </location>
</feature>
<evidence type="ECO:0000313" key="6">
    <source>
        <dbReference type="Proteomes" id="UP000663891"/>
    </source>
</evidence>
<feature type="repeat" description="NHL" evidence="2">
    <location>
        <begin position="665"/>
        <end position="693"/>
    </location>
</feature>
<feature type="region of interest" description="Disordered" evidence="3">
    <location>
        <begin position="333"/>
        <end position="394"/>
    </location>
</feature>
<dbReference type="OrthoDB" id="10013080at2759"/>
<dbReference type="CDD" id="cd05819">
    <property type="entry name" value="NHL"/>
    <property type="match status" value="2"/>
</dbReference>
<dbReference type="InterPro" id="IPR001258">
    <property type="entry name" value="NHL_repeat"/>
</dbReference>
<gene>
    <name evidence="5" type="ORF">VCS650_LOCUS26586</name>
</gene>
<evidence type="ECO:0000256" key="2">
    <source>
        <dbReference type="PROSITE-ProRule" id="PRU00504"/>
    </source>
</evidence>
<dbReference type="InterPro" id="IPR050952">
    <property type="entry name" value="TRIM-NHL_E3_ligases"/>
</dbReference>
<feature type="repeat" description="NHL" evidence="2">
    <location>
        <begin position="292"/>
        <end position="328"/>
    </location>
</feature>
<protein>
    <submittedName>
        <fullName evidence="5">Uncharacterized protein</fullName>
    </submittedName>
</protein>
<dbReference type="PANTHER" id="PTHR24104:SF25">
    <property type="entry name" value="PROTEIN LIN-41"/>
    <property type="match status" value="1"/>
</dbReference>
<dbReference type="AlphaFoldDB" id="A0A814XLP1"/>
<accession>A0A814XLP1</accession>
<evidence type="ECO:0000256" key="1">
    <source>
        <dbReference type="ARBA" id="ARBA00022737"/>
    </source>
</evidence>
<feature type="compositionally biased region" description="Low complexity" evidence="3">
    <location>
        <begin position="703"/>
        <end position="714"/>
    </location>
</feature>
<organism evidence="5 6">
    <name type="scientific">Adineta steineri</name>
    <dbReference type="NCBI Taxonomy" id="433720"/>
    <lineage>
        <taxon>Eukaryota</taxon>
        <taxon>Metazoa</taxon>
        <taxon>Spiralia</taxon>
        <taxon>Gnathifera</taxon>
        <taxon>Rotifera</taxon>
        <taxon>Eurotatoria</taxon>
        <taxon>Bdelloidea</taxon>
        <taxon>Adinetida</taxon>
        <taxon>Adinetidae</taxon>
        <taxon>Adineta</taxon>
    </lineage>
</organism>
<reference evidence="5" key="1">
    <citation type="submission" date="2021-02" db="EMBL/GenBank/DDBJ databases">
        <authorList>
            <person name="Nowell W R."/>
        </authorList>
    </citation>
    <scope>NUCLEOTIDE SEQUENCE</scope>
</reference>
<dbReference type="Pfam" id="PF01436">
    <property type="entry name" value="NHL"/>
    <property type="match status" value="2"/>
</dbReference>
<dbReference type="EMBL" id="CAJNON010000360">
    <property type="protein sequence ID" value="CAF1218631.1"/>
    <property type="molecule type" value="Genomic_DNA"/>
</dbReference>
<evidence type="ECO:0000256" key="4">
    <source>
        <dbReference type="SAM" id="Phobius"/>
    </source>
</evidence>
<evidence type="ECO:0000313" key="5">
    <source>
        <dbReference type="EMBL" id="CAF1218631.1"/>
    </source>
</evidence>
<comment type="caution">
    <text evidence="5">The sequence shown here is derived from an EMBL/GenBank/DDBJ whole genome shotgun (WGS) entry which is preliminary data.</text>
</comment>
<sequence length="768" mass="84843">MTQITVIYFRNLVLILYCISSVISIRISPCAKWNTTAITIAGNGIEGDTPTQLSYPQGIFIHDKTKRLFVSDSYNNRIQTFPLDRSTTTGTTIISRISHGFKIYLDDDDDTDFPTVYIAMNGVSRVEKWIKDATHGIIIGDECRGCTGVWLDKEKNVYMTEHDRSRILKWSPVTDLTTVVAGETDKSGPRADHLKEPQGIFVDKTTNDLYIADLVNHRIQKWLKDAKEGITVAGSSDGDPGSDAKSLDRPYGLRVDEETKTLYIVDLLNNRIQRWKHGAIEGETIAGNNGEGSESTQFHHPTDLDFDSEGNLYVSDAWNHRVQLFTLIDNEPCAESSTSSTTSTLSTTTTTTTTTPSKSSTPSALSTSSTPSALSTSSTLSTTTTPVSTGSSLKSNPCAKWNTTAITIAGNGIQGNTPTQLSYPQGIFIHDKTKRLFVSDSFNNRIQTFPLDRSTTTGTTVIPRILQGFKIYLDDDDDDDFPTIYIAMNGASRVEKWIKGATHGIIIGDTCLDCTGVWLDKEKNVYMTERKRNRILKWSPVTNLTTIAAGETDQSGPRPDHLKEPEGIFVDKTTNDLYIADLVNHRIQKWPKDAKEGVTVAGSSDGDPGSDAKSLDRPYGLRVDEETKTLYIVDLLNNRIQRWKHRATEGETIAGDNGEGSKSNQFHHPTDLDFDNEGNLYVSDAWNHRVQVFLLIDNEPCVGPSTTPVSTGSSLKSKTRSGSNAVASTSERKSSSSSSSEDEEKRSSSRKSPNDESNRKHSKRKTRE</sequence>
<proteinExistence type="predicted"/>
<dbReference type="Gene3D" id="2.120.10.30">
    <property type="entry name" value="TolB, C-terminal domain"/>
    <property type="match status" value="4"/>
</dbReference>
<dbReference type="InterPro" id="IPR011042">
    <property type="entry name" value="6-blade_b-propeller_TolB-like"/>
</dbReference>
<feature type="region of interest" description="Disordered" evidence="3">
    <location>
        <begin position="651"/>
        <end position="670"/>
    </location>
</feature>
<name>A0A814XLP1_9BILA</name>
<dbReference type="PANTHER" id="PTHR24104">
    <property type="entry name" value="E3 UBIQUITIN-PROTEIN LIGASE NHLRC1-RELATED"/>
    <property type="match status" value="1"/>
</dbReference>
<feature type="region of interest" description="Disordered" evidence="3">
    <location>
        <begin position="283"/>
        <end position="303"/>
    </location>
</feature>
<dbReference type="Proteomes" id="UP000663891">
    <property type="component" value="Unassembled WGS sequence"/>
</dbReference>
<feature type="repeat" description="NHL" evidence="2">
    <location>
        <begin position="44"/>
        <end position="84"/>
    </location>
</feature>
<keyword evidence="1" id="KW-0677">Repeat</keyword>
<feature type="compositionally biased region" description="Low complexity" evidence="3">
    <location>
        <begin position="336"/>
        <end position="392"/>
    </location>
</feature>
<keyword evidence="4" id="KW-0812">Transmembrane</keyword>
<evidence type="ECO:0000256" key="3">
    <source>
        <dbReference type="SAM" id="MobiDB-lite"/>
    </source>
</evidence>
<feature type="region of interest" description="Disordered" evidence="3">
    <location>
        <begin position="593"/>
        <end position="618"/>
    </location>
</feature>
<dbReference type="PROSITE" id="PS51125">
    <property type="entry name" value="NHL"/>
    <property type="match status" value="3"/>
</dbReference>
<feature type="compositionally biased region" description="Basic and acidic residues" evidence="3">
    <location>
        <begin position="743"/>
        <end position="759"/>
    </location>
</feature>
<feature type="region of interest" description="Disordered" evidence="3">
    <location>
        <begin position="703"/>
        <end position="768"/>
    </location>
</feature>
<keyword evidence="4" id="KW-1133">Transmembrane helix</keyword>